<keyword evidence="13" id="KW-1185">Reference proteome</keyword>
<dbReference type="InterPro" id="IPR000014">
    <property type="entry name" value="PAS"/>
</dbReference>
<dbReference type="PROSITE" id="PS50113">
    <property type="entry name" value="PAC"/>
    <property type="match status" value="1"/>
</dbReference>
<keyword evidence="4" id="KW-0418">Kinase</keyword>
<dbReference type="RefSeq" id="WP_162413472.1">
    <property type="nucleotide sequence ID" value="NZ_JAHQXE010000003.1"/>
</dbReference>
<dbReference type="SUPFAM" id="SSF52172">
    <property type="entry name" value="CheY-like"/>
    <property type="match status" value="1"/>
</dbReference>
<dbReference type="InterPro" id="IPR036097">
    <property type="entry name" value="HisK_dim/P_sf"/>
</dbReference>
<dbReference type="CDD" id="cd00130">
    <property type="entry name" value="PAS"/>
    <property type="match status" value="2"/>
</dbReference>
<evidence type="ECO:0000256" key="2">
    <source>
        <dbReference type="ARBA" id="ARBA00012438"/>
    </source>
</evidence>
<comment type="catalytic activity">
    <reaction evidence="1">
        <text>ATP + protein L-histidine = ADP + protein N-phospho-L-histidine.</text>
        <dbReference type="EC" id="2.7.13.3"/>
    </reaction>
</comment>
<gene>
    <name evidence="12" type="ORF">KTS37_11235</name>
</gene>
<reference evidence="12" key="1">
    <citation type="submission" date="2021-06" db="EMBL/GenBank/DDBJ databases">
        <title>New haloarchaea isolates fom saline soil.</title>
        <authorList>
            <person name="Duran-Viseras A."/>
            <person name="Sanchez-Porro C.S."/>
            <person name="Ventosa A."/>
        </authorList>
    </citation>
    <scope>NUCLEOTIDE SEQUENCE</scope>
    <source>
        <strain evidence="12">JCM 18369</strain>
    </source>
</reference>
<dbReference type="PROSITE" id="PS50110">
    <property type="entry name" value="RESPONSE_REGULATORY"/>
    <property type="match status" value="1"/>
</dbReference>
<proteinExistence type="predicted"/>
<evidence type="ECO:0000256" key="1">
    <source>
        <dbReference type="ARBA" id="ARBA00000085"/>
    </source>
</evidence>
<dbReference type="InterPro" id="IPR001789">
    <property type="entry name" value="Sig_transdc_resp-reg_receiver"/>
</dbReference>
<name>A0AA41G182_9EURY</name>
<dbReference type="Gene3D" id="3.40.50.2300">
    <property type="match status" value="1"/>
</dbReference>
<evidence type="ECO:0000259" key="8">
    <source>
        <dbReference type="PROSITE" id="PS50109"/>
    </source>
</evidence>
<dbReference type="InterPro" id="IPR050736">
    <property type="entry name" value="Sensor_HK_Regulatory"/>
</dbReference>
<dbReference type="PANTHER" id="PTHR43711:SF1">
    <property type="entry name" value="HISTIDINE KINASE 1"/>
    <property type="match status" value="1"/>
</dbReference>
<evidence type="ECO:0000256" key="7">
    <source>
        <dbReference type="SAM" id="Coils"/>
    </source>
</evidence>
<comment type="caution">
    <text evidence="12">The sequence shown here is derived from an EMBL/GenBank/DDBJ whole genome shotgun (WGS) entry which is preliminary data.</text>
</comment>
<dbReference type="SUPFAM" id="SSF47384">
    <property type="entry name" value="Homodimeric domain of signal transducing histidine kinase"/>
    <property type="match status" value="1"/>
</dbReference>
<dbReference type="EC" id="2.7.13.3" evidence="2"/>
<dbReference type="AlphaFoldDB" id="A0AA41G182"/>
<dbReference type="SMART" id="SM00387">
    <property type="entry name" value="HATPase_c"/>
    <property type="match status" value="1"/>
</dbReference>
<dbReference type="SMART" id="SM00448">
    <property type="entry name" value="REC"/>
    <property type="match status" value="1"/>
</dbReference>
<dbReference type="SUPFAM" id="SSF55874">
    <property type="entry name" value="ATPase domain of HSP90 chaperone/DNA topoisomerase II/histidine kinase"/>
    <property type="match status" value="1"/>
</dbReference>
<evidence type="ECO:0000256" key="6">
    <source>
        <dbReference type="PROSITE-ProRule" id="PRU00169"/>
    </source>
</evidence>
<dbReference type="CDD" id="cd00082">
    <property type="entry name" value="HisKA"/>
    <property type="match status" value="1"/>
</dbReference>
<evidence type="ECO:0000313" key="12">
    <source>
        <dbReference type="EMBL" id="MBV0902361.1"/>
    </source>
</evidence>
<dbReference type="InterPro" id="IPR001610">
    <property type="entry name" value="PAC"/>
</dbReference>
<accession>A0AA41G182</accession>
<feature type="domain" description="PAS" evidence="10">
    <location>
        <begin position="136"/>
        <end position="207"/>
    </location>
</feature>
<dbReference type="InterPro" id="IPR036890">
    <property type="entry name" value="HATPase_C_sf"/>
</dbReference>
<dbReference type="InterPro" id="IPR003594">
    <property type="entry name" value="HATPase_dom"/>
</dbReference>
<feature type="coiled-coil region" evidence="7">
    <location>
        <begin position="365"/>
        <end position="396"/>
    </location>
</feature>
<evidence type="ECO:0000313" key="13">
    <source>
        <dbReference type="Proteomes" id="UP001166304"/>
    </source>
</evidence>
<dbReference type="Pfam" id="PF13426">
    <property type="entry name" value="PAS_9"/>
    <property type="match status" value="1"/>
</dbReference>
<evidence type="ECO:0000256" key="4">
    <source>
        <dbReference type="ARBA" id="ARBA00022777"/>
    </source>
</evidence>
<evidence type="ECO:0000259" key="11">
    <source>
        <dbReference type="PROSITE" id="PS50113"/>
    </source>
</evidence>
<dbReference type="Pfam" id="PF00512">
    <property type="entry name" value="HisKA"/>
    <property type="match status" value="1"/>
</dbReference>
<dbReference type="Gene3D" id="3.30.565.10">
    <property type="entry name" value="Histidine kinase-like ATPase, C-terminal domain"/>
    <property type="match status" value="1"/>
</dbReference>
<dbReference type="SMART" id="SM00091">
    <property type="entry name" value="PAS"/>
    <property type="match status" value="2"/>
</dbReference>
<keyword evidence="6" id="KW-0597">Phosphoprotein</keyword>
<dbReference type="SMART" id="SM00388">
    <property type="entry name" value="HisKA"/>
    <property type="match status" value="1"/>
</dbReference>
<dbReference type="InterPro" id="IPR035965">
    <property type="entry name" value="PAS-like_dom_sf"/>
</dbReference>
<evidence type="ECO:0000259" key="9">
    <source>
        <dbReference type="PROSITE" id="PS50110"/>
    </source>
</evidence>
<evidence type="ECO:0000256" key="3">
    <source>
        <dbReference type="ARBA" id="ARBA00022679"/>
    </source>
</evidence>
<dbReference type="InterPro" id="IPR013656">
    <property type="entry name" value="PAS_4"/>
</dbReference>
<dbReference type="CDD" id="cd00156">
    <property type="entry name" value="REC"/>
    <property type="match status" value="1"/>
</dbReference>
<dbReference type="Gene3D" id="3.30.450.20">
    <property type="entry name" value="PAS domain"/>
    <property type="match status" value="2"/>
</dbReference>
<keyword evidence="3" id="KW-0808">Transferase</keyword>
<feature type="domain" description="PAC" evidence="11">
    <location>
        <begin position="329"/>
        <end position="381"/>
    </location>
</feature>
<dbReference type="EMBL" id="JAHQXE010000003">
    <property type="protein sequence ID" value="MBV0902361.1"/>
    <property type="molecule type" value="Genomic_DNA"/>
</dbReference>
<dbReference type="PROSITE" id="PS50109">
    <property type="entry name" value="HIS_KIN"/>
    <property type="match status" value="1"/>
</dbReference>
<dbReference type="Proteomes" id="UP001166304">
    <property type="component" value="Unassembled WGS sequence"/>
</dbReference>
<organism evidence="12 13">
    <name type="scientific">Haloarcula salina</name>
    <dbReference type="NCBI Taxonomy" id="1429914"/>
    <lineage>
        <taxon>Archaea</taxon>
        <taxon>Methanobacteriati</taxon>
        <taxon>Methanobacteriota</taxon>
        <taxon>Stenosarchaea group</taxon>
        <taxon>Halobacteria</taxon>
        <taxon>Halobacteriales</taxon>
        <taxon>Haloarculaceae</taxon>
        <taxon>Haloarcula</taxon>
    </lineage>
</organism>
<dbReference type="Pfam" id="PF02518">
    <property type="entry name" value="HATPase_c"/>
    <property type="match status" value="1"/>
</dbReference>
<dbReference type="PANTHER" id="PTHR43711">
    <property type="entry name" value="TWO-COMPONENT HISTIDINE KINASE"/>
    <property type="match status" value="1"/>
</dbReference>
<feature type="domain" description="Response regulatory" evidence="9">
    <location>
        <begin position="9"/>
        <end position="125"/>
    </location>
</feature>
<feature type="modified residue" description="4-aspartylphosphate" evidence="6">
    <location>
        <position position="60"/>
    </location>
</feature>
<dbReference type="PROSITE" id="PS50112">
    <property type="entry name" value="PAS"/>
    <property type="match status" value="2"/>
</dbReference>
<dbReference type="CDD" id="cd00075">
    <property type="entry name" value="HATPase"/>
    <property type="match status" value="1"/>
</dbReference>
<keyword evidence="7" id="KW-0175">Coiled coil</keyword>
<dbReference type="NCBIfam" id="TIGR00229">
    <property type="entry name" value="sensory_box"/>
    <property type="match status" value="2"/>
</dbReference>
<dbReference type="InterPro" id="IPR011006">
    <property type="entry name" value="CheY-like_superfamily"/>
</dbReference>
<feature type="coiled-coil region" evidence="7">
    <location>
        <begin position="114"/>
        <end position="141"/>
    </location>
</feature>
<dbReference type="GO" id="GO:0000155">
    <property type="term" value="F:phosphorelay sensor kinase activity"/>
    <property type="evidence" value="ECO:0007669"/>
    <property type="project" value="InterPro"/>
</dbReference>
<dbReference type="InterPro" id="IPR005467">
    <property type="entry name" value="His_kinase_dom"/>
</dbReference>
<evidence type="ECO:0000256" key="5">
    <source>
        <dbReference type="ARBA" id="ARBA00023012"/>
    </source>
</evidence>
<feature type="domain" description="Histidine kinase" evidence="8">
    <location>
        <begin position="392"/>
        <end position="580"/>
    </location>
</feature>
<keyword evidence="5" id="KW-0902">Two-component regulatory system</keyword>
<evidence type="ECO:0000259" key="10">
    <source>
        <dbReference type="PROSITE" id="PS50112"/>
    </source>
</evidence>
<dbReference type="Gene3D" id="1.10.287.130">
    <property type="match status" value="1"/>
</dbReference>
<sequence length="586" mass="64967">MTETGGPIRVLHVDDEPDFADTVAAVIEREDERLSVATATSAREGLDRLADGQFDCVVSDYDMPEMNGIEFLRAVREEDPELPFILFTGRGSETVASEAISAGVTDYLQKERGLEQYSLLANDIENAVERARAERARERHLEAIETAREGISILDEDGTFRYVNEAYADLYGYAPEEMHGEHWALIYPDDEVDLATEEILPTVAEEGYWHGESTGLRADGSTFPEDHVVSQTASGDLVCTVRDLTDRREREDALQQRGRMLDEAPVGITLSDPSREDNPLVYANEEFEELTGYDAEEVNGRNCRFLQGDDTDPEAVAEMRSAIADGERVTVELRNYRKDGTEFWNRITIAPLGDSAGEVANFVGFQEDVTERKRHERQLEQQNERLERLASTVSHDLRNPLDVARGNLRLARSECDSDALDDVERAHERMAALIDDLLTVARGGDPIEDGEPIALGGLVAECWRGVSTGEATLDIEVDRTVEADRSRLRQLVENLLRNAVEHGGDDVTVTVGDLEDGWYVEDDGPGIPAAHRDTVFDADFSTGVTGTGFGLRIVEQVATEHGWTVRATESEAGGARFEIRGVTDEE</sequence>
<dbReference type="SUPFAM" id="SSF55785">
    <property type="entry name" value="PYP-like sensor domain (PAS domain)"/>
    <property type="match status" value="2"/>
</dbReference>
<dbReference type="Pfam" id="PF08448">
    <property type="entry name" value="PAS_4"/>
    <property type="match status" value="1"/>
</dbReference>
<dbReference type="SMART" id="SM00086">
    <property type="entry name" value="PAC"/>
    <property type="match status" value="1"/>
</dbReference>
<protein>
    <recommendedName>
        <fullName evidence="2">histidine kinase</fullName>
        <ecNumber evidence="2">2.7.13.3</ecNumber>
    </recommendedName>
</protein>
<feature type="domain" description="PAS" evidence="10">
    <location>
        <begin position="253"/>
        <end position="326"/>
    </location>
</feature>
<dbReference type="InterPro" id="IPR003661">
    <property type="entry name" value="HisK_dim/P_dom"/>
</dbReference>
<dbReference type="InterPro" id="IPR000700">
    <property type="entry name" value="PAS-assoc_C"/>
</dbReference>
<dbReference type="Pfam" id="PF00072">
    <property type="entry name" value="Response_reg"/>
    <property type="match status" value="1"/>
</dbReference>